<evidence type="ECO:0000313" key="2">
    <source>
        <dbReference type="Proteomes" id="UP000323000"/>
    </source>
</evidence>
<dbReference type="EMBL" id="VAHF01000001">
    <property type="protein sequence ID" value="TXG71741.1"/>
    <property type="molecule type" value="Genomic_DNA"/>
</dbReference>
<comment type="caution">
    <text evidence="1">The sequence shown here is derived from an EMBL/GenBank/DDBJ whole genome shotgun (WGS) entry which is preliminary data.</text>
</comment>
<protein>
    <submittedName>
        <fullName evidence="1">Uncharacterized protein</fullName>
    </submittedName>
</protein>
<proteinExistence type="predicted"/>
<keyword evidence="2" id="KW-1185">Reference proteome</keyword>
<organism evidence="1 2">
    <name type="scientific">Acer yangbiense</name>
    <dbReference type="NCBI Taxonomy" id="1000413"/>
    <lineage>
        <taxon>Eukaryota</taxon>
        <taxon>Viridiplantae</taxon>
        <taxon>Streptophyta</taxon>
        <taxon>Embryophyta</taxon>
        <taxon>Tracheophyta</taxon>
        <taxon>Spermatophyta</taxon>
        <taxon>Magnoliopsida</taxon>
        <taxon>eudicotyledons</taxon>
        <taxon>Gunneridae</taxon>
        <taxon>Pentapetalae</taxon>
        <taxon>rosids</taxon>
        <taxon>malvids</taxon>
        <taxon>Sapindales</taxon>
        <taxon>Sapindaceae</taxon>
        <taxon>Hippocastanoideae</taxon>
        <taxon>Acereae</taxon>
        <taxon>Acer</taxon>
    </lineage>
</organism>
<sequence>MYTQTCNITKNIATKLNYYDNMFKLESKATLISNFEIAFSRAFDGCRPYVEYKGTAPQSKLQSKPKELELEANAMISRGGKVSFTYFSCSRFVLLYYHMKKLPSCVMGSFLIIFQR</sequence>
<dbReference type="OrthoDB" id="10566238at2759"/>
<gene>
    <name evidence="1" type="ORF">EZV62_000320</name>
</gene>
<evidence type="ECO:0000313" key="1">
    <source>
        <dbReference type="EMBL" id="TXG71741.1"/>
    </source>
</evidence>
<reference evidence="2" key="1">
    <citation type="journal article" date="2019" name="Gigascience">
        <title>De novo genome assembly of the endangered Acer yangbiense, a plant species with extremely small populations endemic to Yunnan Province, China.</title>
        <authorList>
            <person name="Yang J."/>
            <person name="Wariss H.M."/>
            <person name="Tao L."/>
            <person name="Zhang R."/>
            <person name="Yun Q."/>
            <person name="Hollingsworth P."/>
            <person name="Dao Z."/>
            <person name="Luo G."/>
            <person name="Guo H."/>
            <person name="Ma Y."/>
            <person name="Sun W."/>
        </authorList>
    </citation>
    <scope>NUCLEOTIDE SEQUENCE [LARGE SCALE GENOMIC DNA]</scope>
    <source>
        <strain evidence="2">cv. Malutang</strain>
    </source>
</reference>
<dbReference type="AlphaFoldDB" id="A0A5C7IR18"/>
<accession>A0A5C7IR18</accession>
<dbReference type="Proteomes" id="UP000323000">
    <property type="component" value="Chromosome 1"/>
</dbReference>
<name>A0A5C7IR18_9ROSI</name>